<gene>
    <name evidence="6" type="primary">HaOG215017</name>
    <name evidence="6" type="ORF">B5X24_HaOG215017</name>
</gene>
<evidence type="ECO:0000256" key="1">
    <source>
        <dbReference type="ARBA" id="ARBA00022741"/>
    </source>
</evidence>
<dbReference type="OrthoDB" id="5575at2759"/>
<keyword evidence="2" id="KW-0378">Hydrolase</keyword>
<dbReference type="Gene3D" id="3.40.50.300">
    <property type="entry name" value="P-loop containing nucleotide triphosphate hydrolases"/>
    <property type="match status" value="2"/>
</dbReference>
<name>A0A2W1B5S9_HELAM</name>
<evidence type="ECO:0000256" key="4">
    <source>
        <dbReference type="ARBA" id="ARBA00022840"/>
    </source>
</evidence>
<feature type="domain" description="Helicase ATP-binding" evidence="5">
    <location>
        <begin position="1"/>
        <end position="136"/>
    </location>
</feature>
<evidence type="ECO:0000259" key="5">
    <source>
        <dbReference type="PROSITE" id="PS51192"/>
    </source>
</evidence>
<protein>
    <recommendedName>
        <fullName evidence="5">Helicase ATP-binding domain-containing protein</fullName>
    </recommendedName>
</protein>
<keyword evidence="3" id="KW-0347">Helicase</keyword>
<dbReference type="GO" id="GO:0005524">
    <property type="term" value="F:ATP binding"/>
    <property type="evidence" value="ECO:0007669"/>
    <property type="project" value="UniProtKB-KW"/>
</dbReference>
<dbReference type="GO" id="GO:0003678">
    <property type="term" value="F:DNA helicase activity"/>
    <property type="evidence" value="ECO:0007669"/>
    <property type="project" value="TreeGrafter"/>
</dbReference>
<keyword evidence="1" id="KW-0547">Nucleotide-binding</keyword>
<accession>A0A2W1B5S9</accession>
<dbReference type="EMBL" id="KZ150484">
    <property type="protein sequence ID" value="PZC70711.1"/>
    <property type="molecule type" value="Genomic_DNA"/>
</dbReference>
<dbReference type="SUPFAM" id="SSF52540">
    <property type="entry name" value="P-loop containing nucleoside triphosphate hydrolases"/>
    <property type="match status" value="2"/>
</dbReference>
<reference evidence="6 7" key="1">
    <citation type="journal article" date="2017" name="BMC Biol.">
        <title>Genomic innovations, transcriptional plasticity and gene loss underlying the evolution and divergence of two highly polyphagous and invasive Helicoverpa pest species.</title>
        <authorList>
            <person name="Pearce S.L."/>
            <person name="Clarke D.F."/>
            <person name="East P.D."/>
            <person name="Elfekih S."/>
            <person name="Gordon K.H."/>
            <person name="Jermiin L.S."/>
            <person name="McGaughran A."/>
            <person name="Oakeshott J.G."/>
            <person name="Papanikolaou A."/>
            <person name="Perera O.P."/>
            <person name="Rane R.V."/>
            <person name="Richards S."/>
            <person name="Tay W.T."/>
            <person name="Walsh T.K."/>
            <person name="Anderson A."/>
            <person name="Anderson C.J."/>
            <person name="Asgari S."/>
            <person name="Board P.G."/>
            <person name="Bretschneider A."/>
            <person name="Campbell P.M."/>
            <person name="Chertemps T."/>
            <person name="Christeller J.T."/>
            <person name="Coppin C.W."/>
            <person name="Downes S.J."/>
            <person name="Duan G."/>
            <person name="Farnsworth C.A."/>
            <person name="Good R.T."/>
            <person name="Han L.B."/>
            <person name="Han Y.C."/>
            <person name="Hatje K."/>
            <person name="Horne I."/>
            <person name="Huang Y.P."/>
            <person name="Hughes D.S."/>
            <person name="Jacquin-Joly E."/>
            <person name="James W."/>
            <person name="Jhangiani S."/>
            <person name="Kollmar M."/>
            <person name="Kuwar S.S."/>
            <person name="Li S."/>
            <person name="Liu N.Y."/>
            <person name="Maibeche M.T."/>
            <person name="Miller J.R."/>
            <person name="Montagne N."/>
            <person name="Perry T."/>
            <person name="Qu J."/>
            <person name="Song S.V."/>
            <person name="Sutton G.G."/>
            <person name="Vogel H."/>
            <person name="Walenz B.P."/>
            <person name="Xu W."/>
            <person name="Zhang H.J."/>
            <person name="Zou Z."/>
            <person name="Batterham P."/>
            <person name="Edwards O.R."/>
            <person name="Feyereisen R."/>
            <person name="Gibbs R.A."/>
            <person name="Heckel D.G."/>
            <person name="McGrath A."/>
            <person name="Robin C."/>
            <person name="Scherer S.E."/>
            <person name="Worley K.C."/>
            <person name="Wu Y.D."/>
        </authorList>
    </citation>
    <scope>NUCLEOTIDE SEQUENCE [LARGE SCALE GENOMIC DNA]</scope>
    <source>
        <strain evidence="6">Harm_GR_Male_#8</strain>
        <tissue evidence="6">Whole organism</tissue>
    </source>
</reference>
<keyword evidence="7" id="KW-1185">Reference proteome</keyword>
<dbReference type="Pfam" id="PF00270">
    <property type="entry name" value="DEAD"/>
    <property type="match status" value="1"/>
</dbReference>
<sequence>MIYVAPMRSLVQEMVGNFSKRLSAYNMKVSELTGDHQLTREQIEATQLIVCTPEKWDIITRKGGERSFTNLVRLIIIDEVHLLHDERGPVLEALVARTLRTVEQTQEEVRLVGLSATLPNYTDVAAFLRVKPEHGLFYFDNSFRPVALEQQYIGVTEKKALKRFQVMNDIVYEKTMEHAGRNQILVFVHSRKETGKTARAIRDMCLEKDTLGQFLREGSASMEVLRTEAEQVKNPELRELLPYGFAIHHAGMSRVDRTLVEDLFADRHIQVRLDLSPVVASGML</sequence>
<dbReference type="InterPro" id="IPR027417">
    <property type="entry name" value="P-loop_NTPase"/>
</dbReference>
<dbReference type="FunFam" id="3.40.50.300:FF:003287">
    <property type="entry name" value="U5 small nuclear ribonucleoprotein 200 kDa helicase"/>
    <property type="match status" value="1"/>
</dbReference>
<dbReference type="AlphaFoldDB" id="A0A2W1B5S9"/>
<evidence type="ECO:0000313" key="6">
    <source>
        <dbReference type="EMBL" id="PZC70711.1"/>
    </source>
</evidence>
<dbReference type="PANTHER" id="PTHR47961:SF4">
    <property type="entry name" value="ACTIVATING SIGNAL COINTEGRATOR 1 COMPLEX SUBUNIT 3"/>
    <property type="match status" value="1"/>
</dbReference>
<dbReference type="PANTHER" id="PTHR47961">
    <property type="entry name" value="DNA POLYMERASE THETA, PUTATIVE (AFU_ORTHOLOGUE AFUA_1G05260)-RELATED"/>
    <property type="match status" value="1"/>
</dbReference>
<dbReference type="InterPro" id="IPR050474">
    <property type="entry name" value="Hel308_SKI2-like"/>
</dbReference>
<proteinExistence type="predicted"/>
<dbReference type="Proteomes" id="UP000249218">
    <property type="component" value="Unassembled WGS sequence"/>
</dbReference>
<evidence type="ECO:0000256" key="3">
    <source>
        <dbReference type="ARBA" id="ARBA00022806"/>
    </source>
</evidence>
<keyword evidence="4" id="KW-0067">ATP-binding</keyword>
<dbReference type="GO" id="GO:0005634">
    <property type="term" value="C:nucleus"/>
    <property type="evidence" value="ECO:0007669"/>
    <property type="project" value="TreeGrafter"/>
</dbReference>
<dbReference type="GO" id="GO:0000712">
    <property type="term" value="P:resolution of meiotic recombination intermediates"/>
    <property type="evidence" value="ECO:0007669"/>
    <property type="project" value="TreeGrafter"/>
</dbReference>
<dbReference type="InterPro" id="IPR014001">
    <property type="entry name" value="Helicase_ATP-bd"/>
</dbReference>
<evidence type="ECO:0000313" key="7">
    <source>
        <dbReference type="Proteomes" id="UP000249218"/>
    </source>
</evidence>
<dbReference type="PROSITE" id="PS51192">
    <property type="entry name" value="HELICASE_ATP_BIND_1"/>
    <property type="match status" value="1"/>
</dbReference>
<dbReference type="GO" id="GO:0003676">
    <property type="term" value="F:nucleic acid binding"/>
    <property type="evidence" value="ECO:0007669"/>
    <property type="project" value="InterPro"/>
</dbReference>
<organism evidence="6 7">
    <name type="scientific">Helicoverpa armigera</name>
    <name type="common">Cotton bollworm</name>
    <name type="synonym">Heliothis armigera</name>
    <dbReference type="NCBI Taxonomy" id="29058"/>
    <lineage>
        <taxon>Eukaryota</taxon>
        <taxon>Metazoa</taxon>
        <taxon>Ecdysozoa</taxon>
        <taxon>Arthropoda</taxon>
        <taxon>Hexapoda</taxon>
        <taxon>Insecta</taxon>
        <taxon>Pterygota</taxon>
        <taxon>Neoptera</taxon>
        <taxon>Endopterygota</taxon>
        <taxon>Lepidoptera</taxon>
        <taxon>Glossata</taxon>
        <taxon>Ditrysia</taxon>
        <taxon>Noctuoidea</taxon>
        <taxon>Noctuidae</taxon>
        <taxon>Heliothinae</taxon>
        <taxon>Helicoverpa</taxon>
    </lineage>
</organism>
<dbReference type="GO" id="GO:0016787">
    <property type="term" value="F:hydrolase activity"/>
    <property type="evidence" value="ECO:0007669"/>
    <property type="project" value="UniProtKB-KW"/>
</dbReference>
<dbReference type="InterPro" id="IPR011545">
    <property type="entry name" value="DEAD/DEAH_box_helicase_dom"/>
</dbReference>
<evidence type="ECO:0000256" key="2">
    <source>
        <dbReference type="ARBA" id="ARBA00022801"/>
    </source>
</evidence>